<reference evidence="2" key="1">
    <citation type="submission" date="2021-11" db="EMBL/GenBank/DDBJ databases">
        <title>The complete genome of Massilia sp sp. G4R7.</title>
        <authorList>
            <person name="Liu L."/>
            <person name="Yue J."/>
            <person name="Yuan J."/>
            <person name="Yang F."/>
            <person name="Li L."/>
        </authorList>
    </citation>
    <scope>NUCLEOTIDE SEQUENCE</scope>
    <source>
        <strain evidence="2">G4R7</strain>
    </source>
</reference>
<keyword evidence="1" id="KW-0472">Membrane</keyword>
<proteinExistence type="predicted"/>
<comment type="caution">
    <text evidence="2">The sequence shown here is derived from an EMBL/GenBank/DDBJ whole genome shotgun (WGS) entry which is preliminary data.</text>
</comment>
<gene>
    <name evidence="2" type="ORF">LQ564_12180</name>
</gene>
<evidence type="ECO:0000256" key="1">
    <source>
        <dbReference type="SAM" id="Phobius"/>
    </source>
</evidence>
<accession>A0ABS8Q5N4</accession>
<protein>
    <recommendedName>
        <fullName evidence="4">Lipoprotein</fullName>
    </recommendedName>
</protein>
<dbReference type="Proteomes" id="UP001179361">
    <property type="component" value="Unassembled WGS sequence"/>
</dbReference>
<keyword evidence="1" id="KW-1133">Transmembrane helix</keyword>
<evidence type="ECO:0000313" key="3">
    <source>
        <dbReference type="Proteomes" id="UP001179361"/>
    </source>
</evidence>
<dbReference type="RefSeq" id="WP_231058358.1">
    <property type="nucleotide sequence ID" value="NZ_JAJNOC010000003.1"/>
</dbReference>
<keyword evidence="3" id="KW-1185">Reference proteome</keyword>
<sequence>MDPLTYSLCQKPVIALAMFVAGACAFPPLFQDEPFALQQADAPMRKEFDAPVGKPYSLNLHFRFPTAAASLADFALAKGSYVLELRSLESQLGLDGVETTVSLVSGDRK</sequence>
<evidence type="ECO:0008006" key="4">
    <source>
        <dbReference type="Google" id="ProtNLM"/>
    </source>
</evidence>
<dbReference type="EMBL" id="JAJNOC010000003">
    <property type="protein sequence ID" value="MCD2517063.1"/>
    <property type="molecule type" value="Genomic_DNA"/>
</dbReference>
<keyword evidence="1" id="KW-0812">Transmembrane</keyword>
<evidence type="ECO:0000313" key="2">
    <source>
        <dbReference type="EMBL" id="MCD2517063.1"/>
    </source>
</evidence>
<organism evidence="2 3">
    <name type="scientific">Massilia phyllostachyos</name>
    <dbReference type="NCBI Taxonomy" id="2898585"/>
    <lineage>
        <taxon>Bacteria</taxon>
        <taxon>Pseudomonadati</taxon>
        <taxon>Pseudomonadota</taxon>
        <taxon>Betaproteobacteria</taxon>
        <taxon>Burkholderiales</taxon>
        <taxon>Oxalobacteraceae</taxon>
        <taxon>Telluria group</taxon>
        <taxon>Massilia</taxon>
    </lineage>
</organism>
<feature type="transmembrane region" description="Helical" evidence="1">
    <location>
        <begin position="12"/>
        <end position="30"/>
    </location>
</feature>
<name>A0ABS8Q5N4_9BURK</name>